<reference evidence="1" key="1">
    <citation type="journal article" date="2017" name="Parasit. Vectors">
        <title>Sialotranscriptomics of Rhipicephalus zambeziensis reveals intricate expression profiles of secretory proteins and suggests tight temporal transcriptional regulation during blood-feeding.</title>
        <authorList>
            <person name="de Castro M.H."/>
            <person name="de Klerk D."/>
            <person name="Pienaar R."/>
            <person name="Rees D.J.G."/>
            <person name="Mans B.J."/>
        </authorList>
    </citation>
    <scope>NUCLEOTIDE SEQUENCE</scope>
    <source>
        <tissue evidence="1">Salivary glands</tissue>
    </source>
</reference>
<protein>
    <submittedName>
        <fullName evidence="1">Uncharacterized protein</fullName>
    </submittedName>
</protein>
<sequence length="101" mass="11883">MGMGIVELYERETSITKQKQNEAWQVTILASNINYSLQCKKREFFNNRSTKSPKRKLQKWHHTSRSTIHLHKLLQTFTLRSTCLCTIKKGFQFSSLSLKGY</sequence>
<name>A0A224YF98_9ACAR</name>
<accession>A0A224YF98</accession>
<proteinExistence type="predicted"/>
<evidence type="ECO:0000313" key="1">
    <source>
        <dbReference type="EMBL" id="MAA13121.1"/>
    </source>
</evidence>
<dbReference type="EMBL" id="GFPF01001975">
    <property type="protein sequence ID" value="MAA13121.1"/>
    <property type="molecule type" value="Transcribed_RNA"/>
</dbReference>
<organism evidence="1">
    <name type="scientific">Rhipicephalus zambeziensis</name>
    <dbReference type="NCBI Taxonomy" id="60191"/>
    <lineage>
        <taxon>Eukaryota</taxon>
        <taxon>Metazoa</taxon>
        <taxon>Ecdysozoa</taxon>
        <taxon>Arthropoda</taxon>
        <taxon>Chelicerata</taxon>
        <taxon>Arachnida</taxon>
        <taxon>Acari</taxon>
        <taxon>Parasitiformes</taxon>
        <taxon>Ixodida</taxon>
        <taxon>Ixodoidea</taxon>
        <taxon>Ixodidae</taxon>
        <taxon>Rhipicephalinae</taxon>
        <taxon>Rhipicephalus</taxon>
        <taxon>Rhipicephalus</taxon>
    </lineage>
</organism>
<dbReference type="AlphaFoldDB" id="A0A224YF98"/>